<name>A0A645GQ13_9ZZZZ</name>
<evidence type="ECO:0000313" key="1">
    <source>
        <dbReference type="EMBL" id="MPN28022.1"/>
    </source>
</evidence>
<accession>A0A645GQ13</accession>
<dbReference type="AlphaFoldDB" id="A0A645GQ13"/>
<reference evidence="1" key="1">
    <citation type="submission" date="2019-08" db="EMBL/GenBank/DDBJ databases">
        <authorList>
            <person name="Kucharzyk K."/>
            <person name="Murdoch R.W."/>
            <person name="Higgins S."/>
            <person name="Loffler F."/>
        </authorList>
    </citation>
    <scope>NUCLEOTIDE SEQUENCE</scope>
</reference>
<sequence length="118" mass="13318">MDKEALTGLARQFDLLNAMEVFSSAAVRYLGADPGVFPFTTDTEGKFVDVVMDDVLRGGNFGFSTFRNKSFRGKWDAKWHRFTYSVARTKKISGIAPRHINPLPVTKITTNLKLLFKK</sequence>
<proteinExistence type="predicted"/>
<protein>
    <submittedName>
        <fullName evidence="1">Uncharacterized protein</fullName>
    </submittedName>
</protein>
<organism evidence="1">
    <name type="scientific">bioreactor metagenome</name>
    <dbReference type="NCBI Taxonomy" id="1076179"/>
    <lineage>
        <taxon>unclassified sequences</taxon>
        <taxon>metagenomes</taxon>
        <taxon>ecological metagenomes</taxon>
    </lineage>
</organism>
<comment type="caution">
    <text evidence="1">The sequence shown here is derived from an EMBL/GenBank/DDBJ whole genome shotgun (WGS) entry which is preliminary data.</text>
</comment>
<gene>
    <name evidence="1" type="ORF">SDC9_175459</name>
</gene>
<dbReference type="EMBL" id="VSSQ01078130">
    <property type="protein sequence ID" value="MPN28022.1"/>
    <property type="molecule type" value="Genomic_DNA"/>
</dbReference>